<name>A0A8B3RZ58_ENTFL</name>
<evidence type="ECO:0000313" key="2">
    <source>
        <dbReference type="EMBL" id="RYU35997.1"/>
    </source>
</evidence>
<protein>
    <submittedName>
        <fullName evidence="2">Uncharacterized protein</fullName>
    </submittedName>
</protein>
<reference evidence="2 3" key="1">
    <citation type="submission" date="2019-02" db="EMBL/GenBank/DDBJ databases">
        <title>From farm to fork: dissemination of Tn554::fexA-optrA in linezolid-resistant Enterococcus faecalis clones from chicken feces and meat in Tunisia.</title>
        <authorList>
            <person name="Tedim A.P."/>
            <person name="Elghaieb H."/>
            <person name="Abbassi M.S."/>
            <person name="Novais C."/>
            <person name="Hassen A."/>
            <person name="Peixe L."/>
            <person name="Freitas A.R."/>
        </authorList>
    </citation>
    <scope>NUCLEOTIDE SEQUENCE [LARGE SCALE GENOMIC DNA]</scope>
    <source>
        <strain evidence="2 3">728T</strain>
    </source>
</reference>
<gene>
    <name evidence="1" type="ORF">CGZ46_06615</name>
    <name evidence="2" type="ORF">EU507_01750</name>
</gene>
<accession>A0A8B3RZ58</accession>
<organism evidence="2 3">
    <name type="scientific">Enterococcus faecalis</name>
    <name type="common">Streptococcus faecalis</name>
    <dbReference type="NCBI Taxonomy" id="1351"/>
    <lineage>
        <taxon>Bacteria</taxon>
        <taxon>Bacillati</taxon>
        <taxon>Bacillota</taxon>
        <taxon>Bacilli</taxon>
        <taxon>Lactobacillales</taxon>
        <taxon>Enterococcaceae</taxon>
        <taxon>Enterococcus</taxon>
    </lineage>
</organism>
<evidence type="ECO:0000313" key="1">
    <source>
        <dbReference type="EMBL" id="QFY92391.1"/>
    </source>
</evidence>
<sequence length="61" mass="7267">MIALYRVFSFDAMLRFPPVNQSILAYCTMKKKRSAIFVQILSYYMPQSEKFKDFFTRTLAI</sequence>
<proteinExistence type="predicted"/>
<dbReference type="EMBL" id="SEWT01000001">
    <property type="protein sequence ID" value="RYU35997.1"/>
    <property type="molecule type" value="Genomic_DNA"/>
</dbReference>
<reference evidence="1" key="2">
    <citation type="submission" date="2019-07" db="EMBL/GenBank/DDBJ databases">
        <title>Transferable Resistance Gene optrA in Enterococcus faecalis from Swine in Brazil.</title>
        <authorList>
            <person name="Almeida L.M."/>
            <person name="Lebreton F."/>
            <person name="Gaca A."/>
            <person name="Bispo P.M."/>
            <person name="Saavedra J."/>
            <person name="Filsner P."/>
            <person name="Moreno A.M."/>
            <person name="Mamizuka E.M."/>
            <person name="Gilmore M.S."/>
        </authorList>
    </citation>
    <scope>NUCLEOTIDE SEQUENCE</scope>
    <source>
        <strain evidence="1">L15</strain>
    </source>
</reference>
<dbReference type="AlphaFoldDB" id="A0A8B3RZ58"/>
<dbReference type="Proteomes" id="UP000292223">
    <property type="component" value="Unassembled WGS sequence"/>
</dbReference>
<dbReference type="EMBL" id="CP042213">
    <property type="protein sequence ID" value="QFY92391.1"/>
    <property type="molecule type" value="Genomic_DNA"/>
</dbReference>
<evidence type="ECO:0000313" key="3">
    <source>
        <dbReference type="Proteomes" id="UP000292223"/>
    </source>
</evidence>